<dbReference type="AlphaFoldDB" id="A0A239HSY0"/>
<protein>
    <submittedName>
        <fullName evidence="1">Uncharacterized protein</fullName>
    </submittedName>
</protein>
<gene>
    <name evidence="1" type="ORF">SAMN04488078_103619</name>
</gene>
<evidence type="ECO:0000313" key="2">
    <source>
        <dbReference type="Proteomes" id="UP000198440"/>
    </source>
</evidence>
<evidence type="ECO:0000313" key="1">
    <source>
        <dbReference type="EMBL" id="SNS83963.1"/>
    </source>
</evidence>
<dbReference type="EMBL" id="FZON01000036">
    <property type="protein sequence ID" value="SNS83963.1"/>
    <property type="molecule type" value="Genomic_DNA"/>
</dbReference>
<name>A0A239HSY0_9RHOB</name>
<accession>A0A239HSY0</accession>
<proteinExistence type="predicted"/>
<reference evidence="1 2" key="1">
    <citation type="submission" date="2017-06" db="EMBL/GenBank/DDBJ databases">
        <authorList>
            <person name="Kim H.J."/>
            <person name="Triplett B.A."/>
        </authorList>
    </citation>
    <scope>NUCLEOTIDE SEQUENCE [LARGE SCALE GENOMIC DNA]</scope>
    <source>
        <strain evidence="1 2">DSM 11445</strain>
    </source>
</reference>
<sequence length="48" mass="5235">MRTGSMASDKIGVRDVGKKKAPERGFLRALFFDDQGMSQGGQVCQSEN</sequence>
<dbReference type="Proteomes" id="UP000198440">
    <property type="component" value="Unassembled WGS sequence"/>
</dbReference>
<organism evidence="1 2">
    <name type="scientific">Antarctobacter heliothermus</name>
    <dbReference type="NCBI Taxonomy" id="74033"/>
    <lineage>
        <taxon>Bacteria</taxon>
        <taxon>Pseudomonadati</taxon>
        <taxon>Pseudomonadota</taxon>
        <taxon>Alphaproteobacteria</taxon>
        <taxon>Rhodobacterales</taxon>
        <taxon>Roseobacteraceae</taxon>
        <taxon>Antarctobacter</taxon>
    </lineage>
</organism>